<dbReference type="AlphaFoldDB" id="A0A248KJ20"/>
<dbReference type="Proteomes" id="UP000197098">
    <property type="component" value="Chromosome"/>
</dbReference>
<accession>A0A248KJ20</accession>
<evidence type="ECO:0008006" key="3">
    <source>
        <dbReference type="Google" id="ProtNLM"/>
    </source>
</evidence>
<protein>
    <recommendedName>
        <fullName evidence="3">Autotransporter outer membrane beta-barrel domain-containing protein</fullName>
    </recommendedName>
</protein>
<reference evidence="1 2" key="1">
    <citation type="submission" date="2017-06" db="EMBL/GenBank/DDBJ databases">
        <title>Origin of plasmid-mediated fosfomycin resistance gene fosA3.</title>
        <authorList>
            <person name="Ito R."/>
            <person name="Pacey M.P."/>
            <person name="Doi Y."/>
        </authorList>
    </citation>
    <scope>NUCLEOTIDE SEQUENCE [LARGE SCALE GENOMIC DNA]</scope>
    <source>
        <strain evidence="1 2">YDC799</strain>
    </source>
</reference>
<proteinExistence type="predicted"/>
<name>A0A248KJ20_9ENTR</name>
<evidence type="ECO:0000313" key="1">
    <source>
        <dbReference type="EMBL" id="ASG63708.1"/>
    </source>
</evidence>
<dbReference type="EMBL" id="CP022114">
    <property type="protein sequence ID" value="ASG63708.1"/>
    <property type="molecule type" value="Genomic_DNA"/>
</dbReference>
<evidence type="ECO:0000313" key="2">
    <source>
        <dbReference type="Proteomes" id="UP000197098"/>
    </source>
</evidence>
<organism evidence="1 2">
    <name type="scientific">Kluyvera genomosp. 3</name>
    <dbReference type="NCBI Taxonomy" id="2774055"/>
    <lineage>
        <taxon>Bacteria</taxon>
        <taxon>Pseudomonadati</taxon>
        <taxon>Pseudomonadota</taxon>
        <taxon>Gammaproteobacteria</taxon>
        <taxon>Enterobacterales</taxon>
        <taxon>Enterobacteriaceae</taxon>
        <taxon>Kluyvera</taxon>
    </lineage>
</organism>
<gene>
    <name evidence="1" type="ORF">CEW81_15765</name>
</gene>
<sequence length="300" mass="31196">MNMEVTGNGLAGVMLRSGGQMAFSGDGRQYLDVTENGSGRDGGVIVYGNSSLNITGMDIQLNNNGNYGLQVADGSTAYIISNDDIPNSITANGNKNSANSWTEGTGFAAQGASKLVIQNMNVSANGNGRYGLSATDGGVISVEGNGRTILEVLQNVTSQDNPWAIGAGIVAKGINSAYQELVSTINIIGMNLKVEGNDYYGIRATEGGAVNIAGTYDNHLNIAKNNSADGNMGHGIVADQSSSAGTRSTINIVDMNIRVEDQAYQGIAARDGGLLNISSTQGTHTLDVYNTRMATDRARI</sequence>